<name>A0A1Q9E8U0_SYMMI</name>
<dbReference type="PANTHER" id="PTHR47027">
    <property type="entry name" value="REVERSE TRANSCRIPTASE DOMAIN-CONTAINING PROTEIN"/>
    <property type="match status" value="1"/>
</dbReference>
<dbReference type="PANTHER" id="PTHR47027:SF20">
    <property type="entry name" value="REVERSE TRANSCRIPTASE-LIKE PROTEIN WITH RNA-DIRECTED DNA POLYMERASE DOMAIN"/>
    <property type="match status" value="1"/>
</dbReference>
<evidence type="ECO:0000313" key="2">
    <source>
        <dbReference type="EMBL" id="OLQ03836.1"/>
    </source>
</evidence>
<dbReference type="EMBL" id="LSRX01000225">
    <property type="protein sequence ID" value="OLQ03836.1"/>
    <property type="molecule type" value="Genomic_DNA"/>
</dbReference>
<dbReference type="Pfam" id="PF00078">
    <property type="entry name" value="RVT_1"/>
    <property type="match status" value="1"/>
</dbReference>
<dbReference type="SUPFAM" id="SSF56672">
    <property type="entry name" value="DNA/RNA polymerases"/>
    <property type="match status" value="1"/>
</dbReference>
<accession>A0A1Q9E8U0</accession>
<evidence type="ECO:0000313" key="3">
    <source>
        <dbReference type="Proteomes" id="UP000186817"/>
    </source>
</evidence>
<evidence type="ECO:0000259" key="1">
    <source>
        <dbReference type="PROSITE" id="PS50878"/>
    </source>
</evidence>
<dbReference type="AlphaFoldDB" id="A0A1Q9E8U0"/>
<reference evidence="2 3" key="1">
    <citation type="submission" date="2016-02" db="EMBL/GenBank/DDBJ databases">
        <title>Genome analysis of coral dinoflagellate symbionts highlights evolutionary adaptations to a symbiotic lifestyle.</title>
        <authorList>
            <person name="Aranda M."/>
            <person name="Li Y."/>
            <person name="Liew Y.J."/>
            <person name="Baumgarten S."/>
            <person name="Simakov O."/>
            <person name="Wilson M."/>
            <person name="Piel J."/>
            <person name="Ashoor H."/>
            <person name="Bougouffa S."/>
            <person name="Bajic V.B."/>
            <person name="Ryu T."/>
            <person name="Ravasi T."/>
            <person name="Bayer T."/>
            <person name="Micklem G."/>
            <person name="Kim H."/>
            <person name="Bhak J."/>
            <person name="Lajeunesse T.C."/>
            <person name="Voolstra C.R."/>
        </authorList>
    </citation>
    <scope>NUCLEOTIDE SEQUENCE [LARGE SCALE GENOMIC DNA]</scope>
    <source>
        <strain evidence="2 3">CCMP2467</strain>
    </source>
</reference>
<proteinExistence type="predicted"/>
<dbReference type="OrthoDB" id="447382at2759"/>
<feature type="domain" description="Reverse transcriptase" evidence="1">
    <location>
        <begin position="363"/>
        <end position="624"/>
    </location>
</feature>
<gene>
    <name evidence="2" type="ORF">AK812_SmicGene13152</name>
</gene>
<protein>
    <recommendedName>
        <fullName evidence="1">Reverse transcriptase domain-containing protein</fullName>
    </recommendedName>
</protein>
<keyword evidence="3" id="KW-1185">Reference proteome</keyword>
<comment type="caution">
    <text evidence="2">The sequence shown here is derived from an EMBL/GenBank/DDBJ whole genome shotgun (WGS) entry which is preliminary data.</text>
</comment>
<dbReference type="InterPro" id="IPR043502">
    <property type="entry name" value="DNA/RNA_pol_sf"/>
</dbReference>
<sequence length="642" mass="73098">MSEQRSRSPKPGIEAELATAQTAVPSDAQIQQQITALKNIVEQHQGRLNTVDQRSAHTRDQMQKAQQLEASKQAIVSSWSDSAGPQERMKAIEDMVAKHDSLRGKYTSTTTLRTKSGWSHFSIVEFFTKDARNDFLELVKKDALICQGQIAIARAQIPKYQRETDQPLRCAISVYSQVIGKQQRYKPTWEMSAVWHDGEWILHMQTQEYDKTRVNIYVNEAVMQAFSDKFAAEWAQWGGQKGSGRRADGYRPQDYYTIQVTAMTASIANDLDEKYTALQEQKRYAKWDFNGATKETIASMNKDIEDGIANENLKEGRPTDIWHKLSSAYLQAIERNIPKISSRPRKPWITQSTLDLLEERGRLRQQGDMTKVAELNRDIRKAAKRDKRNWLDGQLQTGDWGPITNLRKPFRTQVLALRRNDQTTHTATNADIYASHLANEQWKEAGMPEGLSDTPVLNAPPTISESTISMEERLQDLVDAKKHQELVSNPLFEVIMGEDISACKHQRSGIRQGCTLSPLLFILLQTVLFHDVQQQYLRKHPLANTPRLPFFDVEFADDTVLIARTQEQMQDLLLIVQEEAAKYNLHLNLDKTKLILYNSEGKIFFSNGDPVPRVSSIVYLGGLVEETGRKITPPALFRLTVS</sequence>
<organism evidence="2 3">
    <name type="scientific">Symbiodinium microadriaticum</name>
    <name type="common">Dinoflagellate</name>
    <name type="synonym">Zooxanthella microadriatica</name>
    <dbReference type="NCBI Taxonomy" id="2951"/>
    <lineage>
        <taxon>Eukaryota</taxon>
        <taxon>Sar</taxon>
        <taxon>Alveolata</taxon>
        <taxon>Dinophyceae</taxon>
        <taxon>Suessiales</taxon>
        <taxon>Symbiodiniaceae</taxon>
        <taxon>Symbiodinium</taxon>
    </lineage>
</organism>
<dbReference type="Proteomes" id="UP000186817">
    <property type="component" value="Unassembled WGS sequence"/>
</dbReference>
<dbReference type="PROSITE" id="PS50878">
    <property type="entry name" value="RT_POL"/>
    <property type="match status" value="1"/>
</dbReference>
<dbReference type="InterPro" id="IPR000477">
    <property type="entry name" value="RT_dom"/>
</dbReference>